<sequence>MVLGWMNFFPSIRHRLEEGMAPGSLLLDWEQARFYVFGAAPYDFVVFVPGGRVVQYPDSSVEMVMVTIAHWFLRGVFLHWLAILRTILEWVRHSSLYKSSWDGIPIGIAARFCNSELVRDIPQRSPRRPKCKDGIWQSFVGYLRTRCLSWTICGRYV</sequence>
<dbReference type="Proteomes" id="UP000799429">
    <property type="component" value="Unassembled WGS sequence"/>
</dbReference>
<gene>
    <name evidence="1" type="ORF">M501DRAFT_1000218</name>
</gene>
<comment type="caution">
    <text evidence="1">The sequence shown here is derived from an EMBL/GenBank/DDBJ whole genome shotgun (WGS) entry which is preliminary data.</text>
</comment>
<keyword evidence="2" id="KW-1185">Reference proteome</keyword>
<evidence type="ECO:0000313" key="2">
    <source>
        <dbReference type="Proteomes" id="UP000799429"/>
    </source>
</evidence>
<reference evidence="1" key="1">
    <citation type="journal article" date="2020" name="Stud. Mycol.">
        <title>101 Dothideomycetes genomes: a test case for predicting lifestyles and emergence of pathogens.</title>
        <authorList>
            <person name="Haridas S."/>
            <person name="Albert R."/>
            <person name="Binder M."/>
            <person name="Bloem J."/>
            <person name="Labutti K."/>
            <person name="Salamov A."/>
            <person name="Andreopoulos B."/>
            <person name="Baker S."/>
            <person name="Barry K."/>
            <person name="Bills G."/>
            <person name="Bluhm B."/>
            <person name="Cannon C."/>
            <person name="Castanera R."/>
            <person name="Culley D."/>
            <person name="Daum C."/>
            <person name="Ezra D."/>
            <person name="Gonzalez J."/>
            <person name="Henrissat B."/>
            <person name="Kuo A."/>
            <person name="Liang C."/>
            <person name="Lipzen A."/>
            <person name="Lutzoni F."/>
            <person name="Magnuson J."/>
            <person name="Mondo S."/>
            <person name="Nolan M."/>
            <person name="Ohm R."/>
            <person name="Pangilinan J."/>
            <person name="Park H.-J."/>
            <person name="Ramirez L."/>
            <person name="Alfaro M."/>
            <person name="Sun H."/>
            <person name="Tritt A."/>
            <person name="Yoshinaga Y."/>
            <person name="Zwiers L.-H."/>
            <person name="Turgeon B."/>
            <person name="Goodwin S."/>
            <person name="Spatafora J."/>
            <person name="Crous P."/>
            <person name="Grigoriev I."/>
        </authorList>
    </citation>
    <scope>NUCLEOTIDE SEQUENCE</scope>
    <source>
        <strain evidence="1">CBS 101060</strain>
    </source>
</reference>
<dbReference type="AlphaFoldDB" id="A0A9P4S1H9"/>
<dbReference type="EMBL" id="MU006117">
    <property type="protein sequence ID" value="KAF2834578.1"/>
    <property type="molecule type" value="Genomic_DNA"/>
</dbReference>
<evidence type="ECO:0000313" key="1">
    <source>
        <dbReference type="EMBL" id="KAF2834578.1"/>
    </source>
</evidence>
<protein>
    <submittedName>
        <fullName evidence="1">Uncharacterized protein</fullName>
    </submittedName>
</protein>
<proteinExistence type="predicted"/>
<organism evidence="1 2">
    <name type="scientific">Patellaria atrata CBS 101060</name>
    <dbReference type="NCBI Taxonomy" id="1346257"/>
    <lineage>
        <taxon>Eukaryota</taxon>
        <taxon>Fungi</taxon>
        <taxon>Dikarya</taxon>
        <taxon>Ascomycota</taxon>
        <taxon>Pezizomycotina</taxon>
        <taxon>Dothideomycetes</taxon>
        <taxon>Dothideomycetes incertae sedis</taxon>
        <taxon>Patellariales</taxon>
        <taxon>Patellariaceae</taxon>
        <taxon>Patellaria</taxon>
    </lineage>
</organism>
<name>A0A9P4S1H9_9PEZI</name>
<accession>A0A9P4S1H9</accession>